<dbReference type="Proteomes" id="UP001391051">
    <property type="component" value="Unassembled WGS sequence"/>
</dbReference>
<feature type="domain" description="Nephrocystin 3-like N-terminal" evidence="2">
    <location>
        <begin position="178"/>
        <end position="330"/>
    </location>
</feature>
<dbReference type="InterPro" id="IPR056884">
    <property type="entry name" value="NPHP3-like_N"/>
</dbReference>
<evidence type="ECO:0000313" key="3">
    <source>
        <dbReference type="EMBL" id="KAK7966606.1"/>
    </source>
</evidence>
<dbReference type="InterPro" id="IPR011047">
    <property type="entry name" value="Quinoprotein_ADH-like_sf"/>
</dbReference>
<keyword evidence="1" id="KW-0677">Repeat</keyword>
<dbReference type="SUPFAM" id="SSF50998">
    <property type="entry name" value="Quinoprotein alcohol dehydrogenase-like"/>
    <property type="match status" value="1"/>
</dbReference>
<dbReference type="EMBL" id="JAQQWE010000001">
    <property type="protein sequence ID" value="KAK7966606.1"/>
    <property type="molecule type" value="Genomic_DNA"/>
</dbReference>
<dbReference type="Pfam" id="PF24883">
    <property type="entry name" value="NPHP3_N"/>
    <property type="match status" value="1"/>
</dbReference>
<sequence>MGGLIVKEAYMQGQNDPEILQSSMITNSKHYVLELAKNSPTLQKLNEQFRHIAPKLDIMSFYETEPTSIGMKNARGQMVLEKDTSVLGYPGEASKALIADHHGVCKYDSPADPNYITVRNVIKSLVSKILATNKSNVGTERHASISSRQDTYDLQSALAIPEMPETDYIFHRDLWTEETCEWVTQNASFVGWTDSTQTMTRILWHKGGPATGKSVMSSFIINTLVESGALCQYFFMRFGDPKKRSTSVLLRSLVYQLSRDVPRFSRQLEELIGEAIDLPSASPRLLWERIFKSLLFNLEGSKPIYWVIDGLDEADDPQGEARDLAEKIIGYVSCSLRKLTVSGLPQALDEDESDALGLQRSIAELCSGFVTIDNGGEVSLIHQTAREYLLNDISRPFHVNPKTAHERLFLSCMKCLRTNGLRANIARDQLPDFVCYASLHWSSHLLLAPIESEVVATELSRFMTGQSILTWIHIISRSKQLRVLVQTSKHISKYVAKVKTLHGSRDMKADFIMQQALLESWAVDLVKIMGKFGSNLTRRPDAIYKAIPPFCPRNSAIFQQFGKGETRSLSVKSHDDWDDSLTRISLGFGAYTSSIRTAGSLVAILATPGSVFIFNSGTFEEVSGSPFKHGERVYSMEIHASSATLVTYGYRTTKVWDTSSGGCRITIPNIESRPRPLTMVLTNHSKVLLVGFDDRHIRSLNLSGASPGWQVYAELEEPELEGHFLNSANFMATNGDGSLFAVAYRGHPLSAWETEGPAHLGHCWRKRDELARGEFIDAVWHPMSPEVLGVYIEGVVFKWLPYEDVVEEIQVGASKLAISSDGNIFVTGDVHGTVKVFGTSDLGLLYQLGSQDTVLGLAFSPDSRRFYDIRGCYASAWEPNVLIRMTEQADANLETASDSISLVPGVAHLLSCKDSGLKTYHFDLPDLSSETPTSWKDQQPKVERVMPSSDCRHLLVQLHLRKPMSERNCFLYFPLSAFSWTPAGGSSEAHPTRLVPLCFPSHISSDIALGLSFLPQNKLVYLSKNFAISTVRIAPGSDWSPAQTTTSLQTQKGTKTRTNPMTELFALPRDWISRGFLGLSVVWLKGKSFLCPRNGEVSVVRSSGLG</sequence>
<accession>A0ABR1QV99</accession>
<proteinExistence type="predicted"/>
<evidence type="ECO:0000259" key="2">
    <source>
        <dbReference type="Pfam" id="PF24883"/>
    </source>
</evidence>
<keyword evidence="4" id="KW-1185">Reference proteome</keyword>
<dbReference type="GeneID" id="92070167"/>
<protein>
    <recommendedName>
        <fullName evidence="2">Nephrocystin 3-like N-terminal domain-containing protein</fullName>
    </recommendedName>
</protein>
<dbReference type="PANTHER" id="PTHR10039">
    <property type="entry name" value="AMELOGENIN"/>
    <property type="match status" value="1"/>
</dbReference>
<comment type="caution">
    <text evidence="3">The sequence shown here is derived from an EMBL/GenBank/DDBJ whole genome shotgun (WGS) entry which is preliminary data.</text>
</comment>
<dbReference type="Gene3D" id="2.130.10.10">
    <property type="entry name" value="YVTN repeat-like/Quinoprotein amine dehydrogenase"/>
    <property type="match status" value="2"/>
</dbReference>
<dbReference type="InterPro" id="IPR015943">
    <property type="entry name" value="WD40/YVTN_repeat-like_dom_sf"/>
</dbReference>
<evidence type="ECO:0000313" key="4">
    <source>
        <dbReference type="Proteomes" id="UP001391051"/>
    </source>
</evidence>
<gene>
    <name evidence="3" type="ORF">PG986_000883</name>
</gene>
<dbReference type="PANTHER" id="PTHR10039:SF16">
    <property type="entry name" value="GPI INOSITOL-DEACYLASE"/>
    <property type="match status" value="1"/>
</dbReference>
<name>A0ABR1QV99_9PEZI</name>
<organism evidence="3 4">
    <name type="scientific">Apiospora aurea</name>
    <dbReference type="NCBI Taxonomy" id="335848"/>
    <lineage>
        <taxon>Eukaryota</taxon>
        <taxon>Fungi</taxon>
        <taxon>Dikarya</taxon>
        <taxon>Ascomycota</taxon>
        <taxon>Pezizomycotina</taxon>
        <taxon>Sordariomycetes</taxon>
        <taxon>Xylariomycetidae</taxon>
        <taxon>Amphisphaeriales</taxon>
        <taxon>Apiosporaceae</taxon>
        <taxon>Apiospora</taxon>
    </lineage>
</organism>
<reference evidence="3 4" key="1">
    <citation type="submission" date="2023-01" db="EMBL/GenBank/DDBJ databases">
        <title>Analysis of 21 Apiospora genomes using comparative genomics revels a genus with tremendous synthesis potential of carbohydrate active enzymes and secondary metabolites.</title>
        <authorList>
            <person name="Sorensen T."/>
        </authorList>
    </citation>
    <scope>NUCLEOTIDE SEQUENCE [LARGE SCALE GENOMIC DNA]</scope>
    <source>
        <strain evidence="3 4">CBS 24483</strain>
    </source>
</reference>
<evidence type="ECO:0000256" key="1">
    <source>
        <dbReference type="ARBA" id="ARBA00022737"/>
    </source>
</evidence>
<dbReference type="RefSeq" id="XP_066705998.1">
    <property type="nucleotide sequence ID" value="XM_066837105.1"/>
</dbReference>